<comment type="caution">
    <text evidence="1">The sequence shown here is derived from an EMBL/GenBank/DDBJ whole genome shotgun (WGS) entry which is preliminary data.</text>
</comment>
<evidence type="ECO:0000313" key="1">
    <source>
        <dbReference type="EMBL" id="MBP1851715.1"/>
    </source>
</evidence>
<organism evidence="1 2">
    <name type="scientific">Rhizobium halophytocola</name>
    <dbReference type="NCBI Taxonomy" id="735519"/>
    <lineage>
        <taxon>Bacteria</taxon>
        <taxon>Pseudomonadati</taxon>
        <taxon>Pseudomonadota</taxon>
        <taxon>Alphaproteobacteria</taxon>
        <taxon>Hyphomicrobiales</taxon>
        <taxon>Rhizobiaceae</taxon>
        <taxon>Rhizobium/Agrobacterium group</taxon>
        <taxon>Rhizobium</taxon>
    </lineage>
</organism>
<keyword evidence="2" id="KW-1185">Reference proteome</keyword>
<protein>
    <submittedName>
        <fullName evidence="1">Uncharacterized protein</fullName>
    </submittedName>
</protein>
<proteinExistence type="predicted"/>
<dbReference type="EMBL" id="JAGGJU010000008">
    <property type="protein sequence ID" value="MBP1851715.1"/>
    <property type="molecule type" value="Genomic_DNA"/>
</dbReference>
<name>A0ABS4E1A0_9HYPH</name>
<dbReference type="RefSeq" id="WP_209946562.1">
    <property type="nucleotide sequence ID" value="NZ_JAGGJU010000008.1"/>
</dbReference>
<reference evidence="1 2" key="1">
    <citation type="submission" date="2021-03" db="EMBL/GenBank/DDBJ databases">
        <title>Genomic Encyclopedia of Type Strains, Phase IV (KMG-IV): sequencing the most valuable type-strain genomes for metagenomic binning, comparative biology and taxonomic classification.</title>
        <authorList>
            <person name="Goeker M."/>
        </authorList>
    </citation>
    <scope>NUCLEOTIDE SEQUENCE [LARGE SCALE GENOMIC DNA]</scope>
    <source>
        <strain evidence="1 2">DSM 21600</strain>
    </source>
</reference>
<gene>
    <name evidence="1" type="ORF">J2Z17_003163</name>
</gene>
<dbReference type="Proteomes" id="UP000759443">
    <property type="component" value="Unassembled WGS sequence"/>
</dbReference>
<accession>A0ABS4E1A0</accession>
<sequence>MNRIVREHYPVDRLPADLREGLAEHATVRIEIEVEAATKEAPEKLLTVQDTLEMIRKYRAEHPERVTAEESVARIRELRDEWD</sequence>
<evidence type="ECO:0000313" key="2">
    <source>
        <dbReference type="Proteomes" id="UP000759443"/>
    </source>
</evidence>